<name>A0A1S7U2N6_9HYPH</name>
<reference evidence="1" key="1">
    <citation type="submission" date="2016-01" db="EMBL/GenBank/DDBJ databases">
        <authorList>
            <person name="Regsiter A."/>
            <person name="william w."/>
        </authorList>
    </citation>
    <scope>NUCLEOTIDE SEQUENCE</scope>
    <source>
        <strain evidence="1">NCPPB 1641</strain>
    </source>
</reference>
<evidence type="ECO:0000313" key="2">
    <source>
        <dbReference type="Proteomes" id="UP000192140"/>
    </source>
</evidence>
<sequence length="127" mass="14074">MTDTVTKLDKRKSPEHKEHLRQIGFKKNDPVTLERIKGGSTKYTEELKAAVAEHSLDALAVVVDIMKNGANEHAKLKAATYILEICVAKAAREIKVTKEYSVADLLAQVNATNPDMMIDITPEVDDK</sequence>
<comment type="caution">
    <text evidence="1">The sequence shown here is derived from an EMBL/GenBank/DDBJ whole genome shotgun (WGS) entry which is preliminary data.</text>
</comment>
<keyword evidence="2" id="KW-1185">Reference proteome</keyword>
<dbReference type="AlphaFoldDB" id="A0A1S7U2N6"/>
<protein>
    <submittedName>
        <fullName evidence="1">Uncharacterized protein</fullName>
    </submittedName>
</protein>
<dbReference type="RefSeq" id="WP_080854668.1">
    <property type="nucleotide sequence ID" value="NZ_LT009776.1"/>
</dbReference>
<dbReference type="Proteomes" id="UP000192140">
    <property type="component" value="Unassembled WGS sequence"/>
</dbReference>
<proteinExistence type="predicted"/>
<dbReference type="EMBL" id="FCNP01000035">
    <property type="protein sequence ID" value="CVI61044.1"/>
    <property type="molecule type" value="Genomic_DNA"/>
</dbReference>
<gene>
    <name evidence="1" type="ORF">AGR7A_Lc140076</name>
</gene>
<evidence type="ECO:0000313" key="1">
    <source>
        <dbReference type="EMBL" id="CVI61044.1"/>
    </source>
</evidence>
<organism evidence="1 2">
    <name type="scientific">Agrobacterium deltaense NCPPB 1641</name>
    <dbReference type="NCBI Taxonomy" id="1183425"/>
    <lineage>
        <taxon>Bacteria</taxon>
        <taxon>Pseudomonadati</taxon>
        <taxon>Pseudomonadota</taxon>
        <taxon>Alphaproteobacteria</taxon>
        <taxon>Hyphomicrobiales</taxon>
        <taxon>Rhizobiaceae</taxon>
        <taxon>Rhizobium/Agrobacterium group</taxon>
        <taxon>Agrobacterium</taxon>
    </lineage>
</organism>
<accession>A0A1S7U2N6</accession>